<reference evidence="1 2" key="1">
    <citation type="submission" date="2024-10" db="EMBL/GenBank/DDBJ databases">
        <title>Updated reference genomes for cyclostephanoid diatoms.</title>
        <authorList>
            <person name="Roberts W.R."/>
            <person name="Alverson A.J."/>
        </authorList>
    </citation>
    <scope>NUCLEOTIDE SEQUENCE [LARGE SCALE GENOMIC DNA]</scope>
    <source>
        <strain evidence="1 2">AJA276-08</strain>
    </source>
</reference>
<dbReference type="AlphaFoldDB" id="A0ABD3NHV6"/>
<protein>
    <submittedName>
        <fullName evidence="1">Uncharacterized protein</fullName>
    </submittedName>
</protein>
<evidence type="ECO:0000313" key="2">
    <source>
        <dbReference type="Proteomes" id="UP001530315"/>
    </source>
</evidence>
<organism evidence="1 2">
    <name type="scientific">Stephanodiscus triporus</name>
    <dbReference type="NCBI Taxonomy" id="2934178"/>
    <lineage>
        <taxon>Eukaryota</taxon>
        <taxon>Sar</taxon>
        <taxon>Stramenopiles</taxon>
        <taxon>Ochrophyta</taxon>
        <taxon>Bacillariophyta</taxon>
        <taxon>Coscinodiscophyceae</taxon>
        <taxon>Thalassiosirophycidae</taxon>
        <taxon>Stephanodiscales</taxon>
        <taxon>Stephanodiscaceae</taxon>
        <taxon>Stephanodiscus</taxon>
    </lineage>
</organism>
<sequence>MVGFAFAVLDVRKWASCHSDELTLQVAKVSTKSGCMTQSNREVQKSKDERNLAYDPSTRVQWDSSAGVWLVGLGGQGGGWSDGHQPPGILIKLPSLGMATAFIAPIANGHCTFHRLPDDCCLSLSAVGHGAHFMPVLACRALPQQTTIDTGSVQIGPLRASIDRGWS</sequence>
<dbReference type="Proteomes" id="UP001530315">
    <property type="component" value="Unassembled WGS sequence"/>
</dbReference>
<accession>A0ABD3NHV6</accession>
<gene>
    <name evidence="1" type="ORF">ACHAW5_006440</name>
</gene>
<name>A0ABD3NHV6_9STRA</name>
<proteinExistence type="predicted"/>
<dbReference type="EMBL" id="JALLAZ020001458">
    <property type="protein sequence ID" value="KAL3774577.1"/>
    <property type="molecule type" value="Genomic_DNA"/>
</dbReference>
<evidence type="ECO:0000313" key="1">
    <source>
        <dbReference type="EMBL" id="KAL3774577.1"/>
    </source>
</evidence>
<keyword evidence="2" id="KW-1185">Reference proteome</keyword>
<comment type="caution">
    <text evidence="1">The sequence shown here is derived from an EMBL/GenBank/DDBJ whole genome shotgun (WGS) entry which is preliminary data.</text>
</comment>